<name>A0ACD3A2D2_9AGAR</name>
<sequence>MDNEEEDRRKTDLYYSESQPAPSARSRPMHARFMTFSSRSSSRAVWNTSPSISRPSNPRGGTTFICSWCSCLNSVQFIAIVPGCNHQFCRACLLSYMKTWLEQGRTGSIPCPSLACTLPGGGRRKGVIVDSLAQSLGLTQEEFNIFQKRQIQDIAQRVLCQGCRRHMYVDRADYAMLQFVTCPLPKCNHTWCKRCLRRVKPREEARHVCLPIGSPQRRVGAFQTMLEHISHALGRKT</sequence>
<keyword evidence="2" id="KW-1185">Reference proteome</keyword>
<reference evidence="1 2" key="1">
    <citation type="journal article" date="2019" name="Nat. Ecol. Evol.">
        <title>Megaphylogeny resolves global patterns of mushroom evolution.</title>
        <authorList>
            <person name="Varga T."/>
            <person name="Krizsan K."/>
            <person name="Foldi C."/>
            <person name="Dima B."/>
            <person name="Sanchez-Garcia M."/>
            <person name="Sanchez-Ramirez S."/>
            <person name="Szollosi G.J."/>
            <person name="Szarkandi J.G."/>
            <person name="Papp V."/>
            <person name="Albert L."/>
            <person name="Andreopoulos W."/>
            <person name="Angelini C."/>
            <person name="Antonin V."/>
            <person name="Barry K.W."/>
            <person name="Bougher N.L."/>
            <person name="Buchanan P."/>
            <person name="Buyck B."/>
            <person name="Bense V."/>
            <person name="Catcheside P."/>
            <person name="Chovatia M."/>
            <person name="Cooper J."/>
            <person name="Damon W."/>
            <person name="Desjardin D."/>
            <person name="Finy P."/>
            <person name="Geml J."/>
            <person name="Haridas S."/>
            <person name="Hughes K."/>
            <person name="Justo A."/>
            <person name="Karasinski D."/>
            <person name="Kautmanova I."/>
            <person name="Kiss B."/>
            <person name="Kocsube S."/>
            <person name="Kotiranta H."/>
            <person name="LaButti K.M."/>
            <person name="Lechner B.E."/>
            <person name="Liimatainen K."/>
            <person name="Lipzen A."/>
            <person name="Lukacs Z."/>
            <person name="Mihaltcheva S."/>
            <person name="Morgado L.N."/>
            <person name="Niskanen T."/>
            <person name="Noordeloos M.E."/>
            <person name="Ohm R.A."/>
            <person name="Ortiz-Santana B."/>
            <person name="Ovrebo C."/>
            <person name="Racz N."/>
            <person name="Riley R."/>
            <person name="Savchenko A."/>
            <person name="Shiryaev A."/>
            <person name="Soop K."/>
            <person name="Spirin V."/>
            <person name="Szebenyi C."/>
            <person name="Tomsovsky M."/>
            <person name="Tulloss R.E."/>
            <person name="Uehling J."/>
            <person name="Grigoriev I.V."/>
            <person name="Vagvolgyi C."/>
            <person name="Papp T."/>
            <person name="Martin F.M."/>
            <person name="Miettinen O."/>
            <person name="Hibbett D.S."/>
            <person name="Nagy L.G."/>
        </authorList>
    </citation>
    <scope>NUCLEOTIDE SEQUENCE [LARGE SCALE GENOMIC DNA]</scope>
    <source>
        <strain evidence="1 2">NL-1719</strain>
    </source>
</reference>
<accession>A0ACD3A2D2</accession>
<proteinExistence type="predicted"/>
<evidence type="ECO:0000313" key="1">
    <source>
        <dbReference type="EMBL" id="TFK59555.1"/>
    </source>
</evidence>
<dbReference type="Proteomes" id="UP000308600">
    <property type="component" value="Unassembled WGS sequence"/>
</dbReference>
<dbReference type="EMBL" id="ML208945">
    <property type="protein sequence ID" value="TFK59555.1"/>
    <property type="molecule type" value="Genomic_DNA"/>
</dbReference>
<gene>
    <name evidence="1" type="ORF">BDN72DRAFT_851234</name>
</gene>
<evidence type="ECO:0000313" key="2">
    <source>
        <dbReference type="Proteomes" id="UP000308600"/>
    </source>
</evidence>
<organism evidence="1 2">
    <name type="scientific">Pluteus cervinus</name>
    <dbReference type="NCBI Taxonomy" id="181527"/>
    <lineage>
        <taxon>Eukaryota</taxon>
        <taxon>Fungi</taxon>
        <taxon>Dikarya</taxon>
        <taxon>Basidiomycota</taxon>
        <taxon>Agaricomycotina</taxon>
        <taxon>Agaricomycetes</taxon>
        <taxon>Agaricomycetidae</taxon>
        <taxon>Agaricales</taxon>
        <taxon>Pluteineae</taxon>
        <taxon>Pluteaceae</taxon>
        <taxon>Pluteus</taxon>
    </lineage>
</organism>
<protein>
    <submittedName>
        <fullName evidence="1">Uncharacterized protein</fullName>
    </submittedName>
</protein>